<gene>
    <name evidence="3" type="ORF">H2O64_15045</name>
</gene>
<dbReference type="EMBL" id="JACGWS010000009">
    <property type="protein sequence ID" value="MBC8755993.1"/>
    <property type="molecule type" value="Genomic_DNA"/>
</dbReference>
<dbReference type="RefSeq" id="WP_187563035.1">
    <property type="nucleotide sequence ID" value="NZ_JACGWS010000009.1"/>
</dbReference>
<evidence type="ECO:0000313" key="3">
    <source>
        <dbReference type="EMBL" id="MBC8755993.1"/>
    </source>
</evidence>
<dbReference type="InterPro" id="IPR026881">
    <property type="entry name" value="WYL_dom"/>
</dbReference>
<name>A0ABR7QC71_9FLAO</name>
<dbReference type="PROSITE" id="PS52050">
    <property type="entry name" value="WYL"/>
    <property type="match status" value="1"/>
</dbReference>
<dbReference type="Proteomes" id="UP000619238">
    <property type="component" value="Unassembled WGS sequence"/>
</dbReference>
<dbReference type="Pfam" id="PF25583">
    <property type="entry name" value="WCX"/>
    <property type="match status" value="1"/>
</dbReference>
<proteinExistence type="predicted"/>
<accession>A0ABR7QC71</accession>
<dbReference type="InterPro" id="IPR051534">
    <property type="entry name" value="CBASS_pafABC_assoc_protein"/>
</dbReference>
<sequence length="336" mass="39292">MATNKHAIIRYNTLDRCFSNSGKRYYIEDLLKACNDALFEFDPKSDGIKKRQLYDDIRFMESPQGFSAPIEKIKVGRRTYHRYQDQSFSIKKQPLNDSEADQIKSAMLVLSRFKGLPQFEWVNELIPKLDQTFKLSNESQEIIGFDTNEYLVGTEHISPLFKAIQHKQALTIMYQSFKAKESQILQFHPYYLKQYNNRWFLFGKNTEYNNITNLALDRIKNIEHASIPYDVSEMINFEEYFDDIIGVTMPKDQPLEKVVLKVSSGLAPYIKTKPLHGSQKKIEETNDSFTFSIEVIPNFELNKKILAFGKDIEVKEPIFLRKQIQTILNNCAENYN</sequence>
<protein>
    <submittedName>
        <fullName evidence="3">WYL domain-containing protein</fullName>
    </submittedName>
</protein>
<evidence type="ECO:0000313" key="4">
    <source>
        <dbReference type="Proteomes" id="UP000619238"/>
    </source>
</evidence>
<evidence type="ECO:0000259" key="1">
    <source>
        <dbReference type="Pfam" id="PF13280"/>
    </source>
</evidence>
<dbReference type="Pfam" id="PF13280">
    <property type="entry name" value="WYL"/>
    <property type="match status" value="1"/>
</dbReference>
<feature type="domain" description="WCX" evidence="2">
    <location>
        <begin position="255"/>
        <end position="328"/>
    </location>
</feature>
<dbReference type="InterPro" id="IPR057727">
    <property type="entry name" value="WCX_dom"/>
</dbReference>
<comment type="caution">
    <text evidence="3">The sequence shown here is derived from an EMBL/GenBank/DDBJ whole genome shotgun (WGS) entry which is preliminary data.</text>
</comment>
<feature type="domain" description="WYL" evidence="1">
    <location>
        <begin position="156"/>
        <end position="223"/>
    </location>
</feature>
<reference evidence="3 4" key="1">
    <citation type="submission" date="2020-07" db="EMBL/GenBank/DDBJ databases">
        <title>Description of Kordia aestuariivivens sp. nov., isolated from a tidal flat.</title>
        <authorList>
            <person name="Park S."/>
            <person name="Yoon J.-H."/>
        </authorList>
    </citation>
    <scope>NUCLEOTIDE SEQUENCE [LARGE SCALE GENOMIC DNA]</scope>
    <source>
        <strain evidence="3 4">YSTF-M3</strain>
    </source>
</reference>
<dbReference type="PANTHER" id="PTHR34580:SF9">
    <property type="entry name" value="SLL5097 PROTEIN"/>
    <property type="match status" value="1"/>
</dbReference>
<organism evidence="3 4">
    <name type="scientific">Kordia aestuariivivens</name>
    <dbReference type="NCBI Taxonomy" id="2759037"/>
    <lineage>
        <taxon>Bacteria</taxon>
        <taxon>Pseudomonadati</taxon>
        <taxon>Bacteroidota</taxon>
        <taxon>Flavobacteriia</taxon>
        <taxon>Flavobacteriales</taxon>
        <taxon>Flavobacteriaceae</taxon>
        <taxon>Kordia</taxon>
    </lineage>
</organism>
<evidence type="ECO:0000259" key="2">
    <source>
        <dbReference type="Pfam" id="PF25583"/>
    </source>
</evidence>
<keyword evidence="4" id="KW-1185">Reference proteome</keyword>
<dbReference type="PANTHER" id="PTHR34580">
    <property type="match status" value="1"/>
</dbReference>